<dbReference type="AlphaFoldDB" id="A0A250X7B7"/>
<evidence type="ECO:0000256" key="7">
    <source>
        <dbReference type="ARBA" id="ARBA00023136"/>
    </source>
</evidence>
<evidence type="ECO:0008006" key="12">
    <source>
        <dbReference type="Google" id="ProtNLM"/>
    </source>
</evidence>
<feature type="compositionally biased region" description="Polar residues" evidence="8">
    <location>
        <begin position="499"/>
        <end position="509"/>
    </location>
</feature>
<evidence type="ECO:0000256" key="4">
    <source>
        <dbReference type="ARBA" id="ARBA00022692"/>
    </source>
</evidence>
<feature type="transmembrane region" description="Helical" evidence="9">
    <location>
        <begin position="287"/>
        <end position="308"/>
    </location>
</feature>
<dbReference type="Proteomes" id="UP000232323">
    <property type="component" value="Unassembled WGS sequence"/>
</dbReference>
<organism evidence="10 11">
    <name type="scientific">Chlamydomonas eustigma</name>
    <dbReference type="NCBI Taxonomy" id="1157962"/>
    <lineage>
        <taxon>Eukaryota</taxon>
        <taxon>Viridiplantae</taxon>
        <taxon>Chlorophyta</taxon>
        <taxon>core chlorophytes</taxon>
        <taxon>Chlorophyceae</taxon>
        <taxon>CS clade</taxon>
        <taxon>Chlamydomonadales</taxon>
        <taxon>Chlamydomonadaceae</taxon>
        <taxon>Chlamydomonas</taxon>
    </lineage>
</organism>
<dbReference type="GO" id="GO:0005886">
    <property type="term" value="C:plasma membrane"/>
    <property type="evidence" value="ECO:0007669"/>
    <property type="project" value="UniProtKB-SubCell"/>
</dbReference>
<sequence length="556" mass="61720">MNQIDEKDDTFESEATLQARKKVFSRMQAQEETETDLILEGMNIFSKKDTIGGEGTTFIQAARREGGGYWFLTVLAIQGRGMALGPQLCYLAYCTLLVVFLQTQYRALITESWTAASFSGIQLMVTLITSGLFFLQTFRTNSAYQRWWEGRTLLGNIEAHTQCFIRHILCAIDDEEEPPGENKSFNSRVCQKLARSTLHWTAAFLIVLKNTLRDDFNMGEALTNVPGYLRWLYCLQQIHKSWADATGKLFMTKPAVAELCKGMMSVLTIIQTCVASINRIKETPMPFAYVVHLRTFLMIWLGALPFIFIVPLGYGAVAVTSIIAYSLLGMEALCLEIENPFGRDFNDLPIDLMFNNLIVSLMWCYSQTSDVPDEDVSASGCNNDKEVGEVDDRSSAAAIEWTMSRKIVQSLNFSTIGRASMNRSKFSGSNSDILADLPGQEAQGRGNSEESSDSSAKKWNLFQGAASAVNKLSRMGSMETRGKIWDRSSKTDAFGGGQAQLSQAVGTNRNRVKPMKTSEYADERRGNQTAAAPQSDEMNRANTSQQLCGLTGDNAV</sequence>
<keyword evidence="3" id="KW-1003">Cell membrane</keyword>
<feature type="region of interest" description="Disordered" evidence="8">
    <location>
        <begin position="488"/>
        <end position="556"/>
    </location>
</feature>
<evidence type="ECO:0000256" key="9">
    <source>
        <dbReference type="SAM" id="Phobius"/>
    </source>
</evidence>
<keyword evidence="6" id="KW-0406">Ion transport</keyword>
<evidence type="ECO:0000313" key="10">
    <source>
        <dbReference type="EMBL" id="GAX78782.1"/>
    </source>
</evidence>
<evidence type="ECO:0000313" key="11">
    <source>
        <dbReference type="Proteomes" id="UP000232323"/>
    </source>
</evidence>
<evidence type="ECO:0000256" key="5">
    <source>
        <dbReference type="ARBA" id="ARBA00022989"/>
    </source>
</evidence>
<keyword evidence="4 9" id="KW-0812">Transmembrane</keyword>
<dbReference type="PANTHER" id="PTHR33281:SF19">
    <property type="entry name" value="VOLTAGE-DEPENDENT ANION CHANNEL-FORMING PROTEIN YNEE"/>
    <property type="match status" value="1"/>
</dbReference>
<evidence type="ECO:0000256" key="2">
    <source>
        <dbReference type="ARBA" id="ARBA00022448"/>
    </source>
</evidence>
<keyword evidence="7 9" id="KW-0472">Membrane</keyword>
<comment type="subcellular location">
    <subcellularLocation>
        <location evidence="1">Cell membrane</location>
        <topology evidence="1">Multi-pass membrane protein</topology>
    </subcellularLocation>
</comment>
<protein>
    <recommendedName>
        <fullName evidence="12">Bestrophin homolog</fullName>
    </recommendedName>
</protein>
<dbReference type="PANTHER" id="PTHR33281">
    <property type="entry name" value="UPF0187 PROTEIN YNEE"/>
    <property type="match status" value="1"/>
</dbReference>
<evidence type="ECO:0000256" key="1">
    <source>
        <dbReference type="ARBA" id="ARBA00004651"/>
    </source>
</evidence>
<dbReference type="InterPro" id="IPR044669">
    <property type="entry name" value="YneE/VCCN1/2-like"/>
</dbReference>
<evidence type="ECO:0000256" key="3">
    <source>
        <dbReference type="ARBA" id="ARBA00022475"/>
    </source>
</evidence>
<dbReference type="GO" id="GO:0005254">
    <property type="term" value="F:chloride channel activity"/>
    <property type="evidence" value="ECO:0007669"/>
    <property type="project" value="InterPro"/>
</dbReference>
<keyword evidence="11" id="KW-1185">Reference proteome</keyword>
<feature type="region of interest" description="Disordered" evidence="8">
    <location>
        <begin position="430"/>
        <end position="456"/>
    </location>
</feature>
<keyword evidence="2" id="KW-0813">Transport</keyword>
<feature type="transmembrane region" description="Helical" evidence="9">
    <location>
        <begin position="88"/>
        <end position="107"/>
    </location>
</feature>
<gene>
    <name evidence="10" type="ORF">CEUSTIGMA_g6219.t1</name>
</gene>
<proteinExistence type="predicted"/>
<keyword evidence="5 9" id="KW-1133">Transmembrane helix</keyword>
<name>A0A250X7B7_9CHLO</name>
<dbReference type="EMBL" id="BEGY01000035">
    <property type="protein sequence ID" value="GAX78782.1"/>
    <property type="molecule type" value="Genomic_DNA"/>
</dbReference>
<evidence type="ECO:0000256" key="6">
    <source>
        <dbReference type="ARBA" id="ARBA00023065"/>
    </source>
</evidence>
<dbReference type="OrthoDB" id="506538at2759"/>
<dbReference type="STRING" id="1157962.A0A250X7B7"/>
<reference evidence="10 11" key="1">
    <citation type="submission" date="2017-08" db="EMBL/GenBank/DDBJ databases">
        <title>Acidophilic green algal genome provides insights into adaptation to an acidic environment.</title>
        <authorList>
            <person name="Hirooka S."/>
            <person name="Hirose Y."/>
            <person name="Kanesaki Y."/>
            <person name="Higuchi S."/>
            <person name="Fujiwara T."/>
            <person name="Onuma R."/>
            <person name="Era A."/>
            <person name="Ohbayashi R."/>
            <person name="Uzuka A."/>
            <person name="Nozaki H."/>
            <person name="Yoshikawa H."/>
            <person name="Miyagishima S.Y."/>
        </authorList>
    </citation>
    <scope>NUCLEOTIDE SEQUENCE [LARGE SCALE GENOMIC DNA]</scope>
    <source>
        <strain evidence="10 11">NIES-2499</strain>
    </source>
</reference>
<evidence type="ECO:0000256" key="8">
    <source>
        <dbReference type="SAM" id="MobiDB-lite"/>
    </source>
</evidence>
<dbReference type="Pfam" id="PF25539">
    <property type="entry name" value="Bestrophin_2"/>
    <property type="match status" value="1"/>
</dbReference>
<comment type="caution">
    <text evidence="10">The sequence shown here is derived from an EMBL/GenBank/DDBJ whole genome shotgun (WGS) entry which is preliminary data.</text>
</comment>
<accession>A0A250X7B7</accession>
<feature type="transmembrane region" description="Helical" evidence="9">
    <location>
        <begin position="113"/>
        <end position="135"/>
    </location>
</feature>